<evidence type="ECO:0000313" key="4">
    <source>
        <dbReference type="Proteomes" id="UP000662857"/>
    </source>
</evidence>
<dbReference type="PANTHER" id="PTHR43792">
    <property type="entry name" value="GNAT FAMILY, PUTATIVE (AFU_ORTHOLOGUE AFUA_3G00765)-RELATED-RELATED"/>
    <property type="match status" value="1"/>
</dbReference>
<keyword evidence="4" id="KW-1185">Reference proteome</keyword>
<gene>
    <name evidence="3" type="ORF">JQS43_15660</name>
</gene>
<reference evidence="3" key="1">
    <citation type="submission" date="2021-02" db="EMBL/GenBank/DDBJ databases">
        <title>Natrosporangium hydrolyticum gen. nov., sp. nov, a haloalkaliphilic actinobacterium from a soda solonchak soil.</title>
        <authorList>
            <person name="Sorokin D.Y."/>
            <person name="Khijniak T.V."/>
            <person name="Zakharycheva A.P."/>
            <person name="Boueva O.V."/>
            <person name="Ariskina E.V."/>
            <person name="Hahnke R.L."/>
            <person name="Bunk B."/>
            <person name="Sproer C."/>
            <person name="Schumann P."/>
            <person name="Evtushenko L.I."/>
            <person name="Kublanov I.V."/>
        </authorList>
    </citation>
    <scope>NUCLEOTIDE SEQUENCE</scope>
    <source>
        <strain evidence="3">DSM 106523</strain>
    </source>
</reference>
<organism evidence="3 4">
    <name type="scientific">Natronosporangium hydrolyticum</name>
    <dbReference type="NCBI Taxonomy" id="2811111"/>
    <lineage>
        <taxon>Bacteria</taxon>
        <taxon>Bacillati</taxon>
        <taxon>Actinomycetota</taxon>
        <taxon>Actinomycetes</taxon>
        <taxon>Micromonosporales</taxon>
        <taxon>Micromonosporaceae</taxon>
        <taxon>Natronosporangium</taxon>
    </lineage>
</organism>
<dbReference type="InterPro" id="IPR016181">
    <property type="entry name" value="Acyl_CoA_acyltransferase"/>
</dbReference>
<feature type="region of interest" description="Disordered" evidence="1">
    <location>
        <begin position="176"/>
        <end position="199"/>
    </location>
</feature>
<evidence type="ECO:0000259" key="2">
    <source>
        <dbReference type="PROSITE" id="PS51186"/>
    </source>
</evidence>
<evidence type="ECO:0000256" key="1">
    <source>
        <dbReference type="SAM" id="MobiDB-lite"/>
    </source>
</evidence>
<dbReference type="RefSeq" id="WP_239675145.1">
    <property type="nucleotide sequence ID" value="NZ_CP070499.1"/>
</dbReference>
<name>A0A895YFW5_9ACTN</name>
<evidence type="ECO:0000313" key="3">
    <source>
        <dbReference type="EMBL" id="QSB13080.1"/>
    </source>
</evidence>
<dbReference type="Pfam" id="PF13302">
    <property type="entry name" value="Acetyltransf_3"/>
    <property type="match status" value="1"/>
</dbReference>
<dbReference type="InterPro" id="IPR000182">
    <property type="entry name" value="GNAT_dom"/>
</dbReference>
<accession>A0A895YFW5</accession>
<dbReference type="EMBL" id="CP070499">
    <property type="protein sequence ID" value="QSB13080.1"/>
    <property type="molecule type" value="Genomic_DNA"/>
</dbReference>
<dbReference type="InterPro" id="IPR051531">
    <property type="entry name" value="N-acetyltransferase"/>
</dbReference>
<feature type="domain" description="N-acetyltransferase" evidence="2">
    <location>
        <begin position="11"/>
        <end position="175"/>
    </location>
</feature>
<proteinExistence type="predicted"/>
<dbReference type="PROSITE" id="PS51186">
    <property type="entry name" value="GNAT"/>
    <property type="match status" value="1"/>
</dbReference>
<feature type="compositionally biased region" description="Polar residues" evidence="1">
    <location>
        <begin position="190"/>
        <end position="199"/>
    </location>
</feature>
<dbReference type="SUPFAM" id="SSF55729">
    <property type="entry name" value="Acyl-CoA N-acyltransferases (Nat)"/>
    <property type="match status" value="1"/>
</dbReference>
<dbReference type="GO" id="GO:0016747">
    <property type="term" value="F:acyltransferase activity, transferring groups other than amino-acyl groups"/>
    <property type="evidence" value="ECO:0007669"/>
    <property type="project" value="InterPro"/>
</dbReference>
<dbReference type="Proteomes" id="UP000662857">
    <property type="component" value="Chromosome"/>
</dbReference>
<dbReference type="KEGG" id="nhy:JQS43_15660"/>
<sequence>MYPVMIDGPRVWLREFDDGDLDATMAIVGDPEVTKTLSFETPTSEEQAAVLATHLDKARSKPRVEYYLAAVEQGTGELIGMVRLTLAWPRAGDLGYIVRRDRWGLGYATEIATAMLDFGYGRLRLHRVQASCEPDNPSSERVLRKLGFSFEGRLRDHTVRGGSFHDSLQYSLLAPEWRQPRPEAPPSPPDESNQATVAG</sequence>
<protein>
    <submittedName>
        <fullName evidence="3">GNAT family N-acetyltransferase</fullName>
    </submittedName>
</protein>
<dbReference type="AlphaFoldDB" id="A0A895YFW5"/>
<dbReference type="Gene3D" id="3.40.630.30">
    <property type="match status" value="1"/>
</dbReference>